<gene>
    <name evidence="7" type="ORF">ACFPTO_16510</name>
</gene>
<comment type="subcellular location">
    <subcellularLocation>
        <location evidence="1">Membrane</location>
        <topology evidence="1">Multi-pass membrane protein</topology>
    </subcellularLocation>
</comment>
<dbReference type="GO" id="GO:0016874">
    <property type="term" value="F:ligase activity"/>
    <property type="evidence" value="ECO:0007669"/>
    <property type="project" value="UniProtKB-KW"/>
</dbReference>
<sequence>MSIIASALSLAVLCWRRSGAPYGDARYARPRYLGLAVCVALAGPLVAVVLSTLLHGHVSLRDWDSPSRFLLAVPLFLALRRAPQRVFARADLSFTLGALSTLVIILFMSRDWGDGRVSSKFLNPIHFGDIALAFAVLSALSLNWWRKDPVLLRVLKIAGIFAGLAVSLLTGSRGGWAAIPPMAVLILWERGRGKSLRWNVLAPVAVAALLALVYGLSGSVRERVDMVSSDLAQYTRGERDTAVGIRLQLYDVAFTLIRQHPVLGLGGEGFRNAMPELARQGALTPLAAQFGIGETHNQLLAYTVNFGIVGGIALLGIYVVPALFFARRLGAASGTVRRTALMGLSFVLMFFIFGLTVETFDLKGTVAFYATMVAVLLAITDRADAVSTA</sequence>
<evidence type="ECO:0000256" key="2">
    <source>
        <dbReference type="ARBA" id="ARBA00022692"/>
    </source>
</evidence>
<keyword evidence="2 5" id="KW-0812">Transmembrane</keyword>
<feature type="transmembrane region" description="Helical" evidence="5">
    <location>
        <begin position="299"/>
        <end position="326"/>
    </location>
</feature>
<keyword evidence="8" id="KW-1185">Reference proteome</keyword>
<keyword evidence="3 5" id="KW-1133">Transmembrane helix</keyword>
<reference evidence="8" key="1">
    <citation type="journal article" date="2019" name="Int. J. Syst. Evol. Microbiol.">
        <title>The Global Catalogue of Microorganisms (GCM) 10K type strain sequencing project: providing services to taxonomists for standard genome sequencing and annotation.</title>
        <authorList>
            <consortium name="The Broad Institute Genomics Platform"/>
            <consortium name="The Broad Institute Genome Sequencing Center for Infectious Disease"/>
            <person name="Wu L."/>
            <person name="Ma J."/>
        </authorList>
    </citation>
    <scope>NUCLEOTIDE SEQUENCE [LARGE SCALE GENOMIC DNA]</scope>
    <source>
        <strain evidence="8">CCUG 56042</strain>
    </source>
</reference>
<evidence type="ECO:0000259" key="6">
    <source>
        <dbReference type="Pfam" id="PF04932"/>
    </source>
</evidence>
<dbReference type="InterPro" id="IPR051533">
    <property type="entry name" value="WaaL-like"/>
</dbReference>
<proteinExistence type="predicted"/>
<dbReference type="InterPro" id="IPR007016">
    <property type="entry name" value="O-antigen_ligase-rel_domated"/>
</dbReference>
<organism evidence="7 8">
    <name type="scientific">Paraburkholderia denitrificans</name>
    <dbReference type="NCBI Taxonomy" id="694025"/>
    <lineage>
        <taxon>Bacteria</taxon>
        <taxon>Pseudomonadati</taxon>
        <taxon>Pseudomonadota</taxon>
        <taxon>Betaproteobacteria</taxon>
        <taxon>Burkholderiales</taxon>
        <taxon>Burkholderiaceae</taxon>
        <taxon>Paraburkholderia</taxon>
    </lineage>
</organism>
<evidence type="ECO:0000256" key="1">
    <source>
        <dbReference type="ARBA" id="ARBA00004141"/>
    </source>
</evidence>
<feature type="transmembrane region" description="Helical" evidence="5">
    <location>
        <begin position="338"/>
        <end position="356"/>
    </location>
</feature>
<comment type="caution">
    <text evidence="7">The sequence shown here is derived from an EMBL/GenBank/DDBJ whole genome shotgun (WGS) entry which is preliminary data.</text>
</comment>
<dbReference type="Pfam" id="PF04932">
    <property type="entry name" value="Wzy_C"/>
    <property type="match status" value="1"/>
</dbReference>
<name>A0ABW0JBL6_9BURK</name>
<evidence type="ECO:0000313" key="7">
    <source>
        <dbReference type="EMBL" id="MFC5430394.1"/>
    </source>
</evidence>
<feature type="transmembrane region" description="Helical" evidence="5">
    <location>
        <begin position="88"/>
        <end position="109"/>
    </location>
</feature>
<dbReference type="PANTHER" id="PTHR37422:SF23">
    <property type="entry name" value="TEICHURONIC ACID BIOSYNTHESIS PROTEIN TUAE"/>
    <property type="match status" value="1"/>
</dbReference>
<feature type="transmembrane region" description="Helical" evidence="5">
    <location>
        <begin position="200"/>
        <end position="217"/>
    </location>
</feature>
<dbReference type="PANTHER" id="PTHR37422">
    <property type="entry name" value="TEICHURONIC ACID BIOSYNTHESIS PROTEIN TUAE"/>
    <property type="match status" value="1"/>
</dbReference>
<evidence type="ECO:0000313" key="8">
    <source>
        <dbReference type="Proteomes" id="UP001596103"/>
    </source>
</evidence>
<evidence type="ECO:0000256" key="5">
    <source>
        <dbReference type="SAM" id="Phobius"/>
    </source>
</evidence>
<keyword evidence="7" id="KW-0436">Ligase</keyword>
<accession>A0ABW0JBL6</accession>
<feature type="transmembrane region" description="Helical" evidence="5">
    <location>
        <begin position="157"/>
        <end position="188"/>
    </location>
</feature>
<evidence type="ECO:0000256" key="3">
    <source>
        <dbReference type="ARBA" id="ARBA00022989"/>
    </source>
</evidence>
<feature type="transmembrane region" description="Helical" evidence="5">
    <location>
        <begin position="362"/>
        <end position="380"/>
    </location>
</feature>
<dbReference type="Proteomes" id="UP001596103">
    <property type="component" value="Unassembled WGS sequence"/>
</dbReference>
<feature type="transmembrane region" description="Helical" evidence="5">
    <location>
        <begin position="29"/>
        <end position="54"/>
    </location>
</feature>
<feature type="domain" description="O-antigen ligase-related" evidence="6">
    <location>
        <begin position="160"/>
        <end position="314"/>
    </location>
</feature>
<feature type="transmembrane region" description="Helical" evidence="5">
    <location>
        <begin position="121"/>
        <end position="145"/>
    </location>
</feature>
<dbReference type="RefSeq" id="WP_377712793.1">
    <property type="nucleotide sequence ID" value="NZ_JBHSMP010000019.1"/>
</dbReference>
<dbReference type="EMBL" id="JBHSMP010000019">
    <property type="protein sequence ID" value="MFC5430394.1"/>
    <property type="molecule type" value="Genomic_DNA"/>
</dbReference>
<protein>
    <submittedName>
        <fullName evidence="7">O-antigen ligase family protein</fullName>
    </submittedName>
</protein>
<keyword evidence="4 5" id="KW-0472">Membrane</keyword>
<evidence type="ECO:0000256" key="4">
    <source>
        <dbReference type="ARBA" id="ARBA00023136"/>
    </source>
</evidence>